<dbReference type="InterPro" id="IPR051125">
    <property type="entry name" value="ABC-4/HrtB_transporter"/>
</dbReference>
<dbReference type="PANTHER" id="PTHR43738:SF1">
    <property type="entry name" value="HEMIN TRANSPORT SYSTEM PERMEASE PROTEIN HRTB-RELATED"/>
    <property type="match status" value="1"/>
</dbReference>
<proteinExistence type="predicted"/>
<evidence type="ECO:0000313" key="4">
    <source>
        <dbReference type="Proteomes" id="UP000831880"/>
    </source>
</evidence>
<reference evidence="3 4" key="1">
    <citation type="submission" date="2022-04" db="EMBL/GenBank/DDBJ databases">
        <title>Halobacillus sp. isolated from saltern.</title>
        <authorList>
            <person name="Won M."/>
            <person name="Lee C.-M."/>
            <person name="Woen H.-Y."/>
            <person name="Kwon S.-W."/>
        </authorList>
    </citation>
    <scope>NUCLEOTIDE SEQUENCE [LARGE SCALE GENOMIC DNA]</scope>
    <source>
        <strain evidence="3 4">SSTM10-2</strain>
    </source>
</reference>
<dbReference type="EMBL" id="CP095074">
    <property type="protein sequence ID" value="UOQ95432.1"/>
    <property type="molecule type" value="Genomic_DNA"/>
</dbReference>
<name>A0ABY4H782_9BACI</name>
<feature type="region of interest" description="Disordered" evidence="2">
    <location>
        <begin position="68"/>
        <end position="93"/>
    </location>
</feature>
<organism evidence="3 4">
    <name type="scientific">Halobacillus shinanisalinarum</name>
    <dbReference type="NCBI Taxonomy" id="2932258"/>
    <lineage>
        <taxon>Bacteria</taxon>
        <taxon>Bacillati</taxon>
        <taxon>Bacillota</taxon>
        <taxon>Bacilli</taxon>
        <taxon>Bacillales</taxon>
        <taxon>Bacillaceae</taxon>
        <taxon>Halobacillus</taxon>
    </lineage>
</organism>
<dbReference type="Proteomes" id="UP000831880">
    <property type="component" value="Chromosome"/>
</dbReference>
<evidence type="ECO:0000256" key="1">
    <source>
        <dbReference type="ARBA" id="ARBA00022448"/>
    </source>
</evidence>
<keyword evidence="4" id="KW-1185">Reference proteome</keyword>
<evidence type="ECO:0008006" key="5">
    <source>
        <dbReference type="Google" id="ProtNLM"/>
    </source>
</evidence>
<dbReference type="RefSeq" id="WP_244755285.1">
    <property type="nucleotide sequence ID" value="NZ_CP095074.1"/>
</dbReference>
<evidence type="ECO:0000313" key="3">
    <source>
        <dbReference type="EMBL" id="UOQ95432.1"/>
    </source>
</evidence>
<gene>
    <name evidence="3" type="ORF">MUO14_11165</name>
</gene>
<accession>A0ABY4H782</accession>
<evidence type="ECO:0000256" key="2">
    <source>
        <dbReference type="SAM" id="MobiDB-lite"/>
    </source>
</evidence>
<keyword evidence="1" id="KW-0813">Transport</keyword>
<dbReference type="PANTHER" id="PTHR43738">
    <property type="entry name" value="ABC TRANSPORTER, MEMBRANE PROTEIN"/>
    <property type="match status" value="1"/>
</dbReference>
<protein>
    <recommendedName>
        <fullName evidence="5">ABC transporter permease</fullName>
    </recommendedName>
</protein>
<sequence length="93" mass="10298">MFLAWKEMRYAKLRYLLITGIITLITSLVLSISGLANGLAVDNASAIKNMPAEMYVVESSETHQLERSQLTESDITSIPDGGSRLGMQIDRDH</sequence>